<feature type="domain" description="DUF6593" evidence="1">
    <location>
        <begin position="13"/>
        <end position="173"/>
    </location>
</feature>
<keyword evidence="3" id="KW-1185">Reference proteome</keyword>
<dbReference type="EMBL" id="NHTK01000785">
    <property type="protein sequence ID" value="PPR05595.1"/>
    <property type="molecule type" value="Genomic_DNA"/>
</dbReference>
<evidence type="ECO:0000313" key="3">
    <source>
        <dbReference type="Proteomes" id="UP000284842"/>
    </source>
</evidence>
<evidence type="ECO:0000259" key="1">
    <source>
        <dbReference type="Pfam" id="PF20236"/>
    </source>
</evidence>
<evidence type="ECO:0000313" key="2">
    <source>
        <dbReference type="EMBL" id="PPR05595.1"/>
    </source>
</evidence>
<dbReference type="Proteomes" id="UP000284842">
    <property type="component" value="Unassembled WGS sequence"/>
</dbReference>
<dbReference type="Pfam" id="PF20236">
    <property type="entry name" value="DUF6593"/>
    <property type="match status" value="1"/>
</dbReference>
<dbReference type="OrthoDB" id="3360976at2759"/>
<accession>A0A409YRG0</accession>
<organism evidence="2 3">
    <name type="scientific">Panaeolus cyanescens</name>
    <dbReference type="NCBI Taxonomy" id="181874"/>
    <lineage>
        <taxon>Eukaryota</taxon>
        <taxon>Fungi</taxon>
        <taxon>Dikarya</taxon>
        <taxon>Basidiomycota</taxon>
        <taxon>Agaricomycotina</taxon>
        <taxon>Agaricomycetes</taxon>
        <taxon>Agaricomycetidae</taxon>
        <taxon>Agaricales</taxon>
        <taxon>Agaricineae</taxon>
        <taxon>Galeropsidaceae</taxon>
        <taxon>Panaeolus</taxon>
    </lineage>
</organism>
<comment type="caution">
    <text evidence="2">The sequence shown here is derived from an EMBL/GenBank/DDBJ whole genome shotgun (WGS) entry which is preliminary data.</text>
</comment>
<name>A0A409YRG0_9AGAR</name>
<proteinExistence type="predicted"/>
<gene>
    <name evidence="2" type="ORF">CVT24_002826</name>
</gene>
<sequence length="196" mass="21652">MQLTASSDKFWKASFTDEAGRLIYKFDSPLISGRKKPVTLYRGNGRDPEVVGQLQYDQFNARKSSIKLTGSSTDDEPEIPVAELLRRSSVGGTDQKYEFRTRDGTAYEWTFGKGHCLLHAANNQASSEALIVFNRPIFGVLSRTQQPSLEILDVSHNVVPMALLALAYLEKHRGEERRNQAQSVAAACGYNGGGPV</sequence>
<dbReference type="InParanoid" id="A0A409YRG0"/>
<dbReference type="InterPro" id="IPR046528">
    <property type="entry name" value="DUF6593"/>
</dbReference>
<dbReference type="AlphaFoldDB" id="A0A409YRG0"/>
<protein>
    <recommendedName>
        <fullName evidence="1">DUF6593 domain-containing protein</fullName>
    </recommendedName>
</protein>
<reference evidence="2 3" key="1">
    <citation type="journal article" date="2018" name="Evol. Lett.">
        <title>Horizontal gene cluster transfer increased hallucinogenic mushroom diversity.</title>
        <authorList>
            <person name="Reynolds H.T."/>
            <person name="Vijayakumar V."/>
            <person name="Gluck-Thaler E."/>
            <person name="Korotkin H.B."/>
            <person name="Matheny P.B."/>
            <person name="Slot J.C."/>
        </authorList>
    </citation>
    <scope>NUCLEOTIDE SEQUENCE [LARGE SCALE GENOMIC DNA]</scope>
    <source>
        <strain evidence="2 3">2629</strain>
    </source>
</reference>